<name>A0ABR1K264_9AGAR</name>
<comment type="caution">
    <text evidence="1">The sequence shown here is derived from an EMBL/GenBank/DDBJ whole genome shotgun (WGS) entry which is preliminary data.</text>
</comment>
<keyword evidence="2" id="KW-1185">Reference proteome</keyword>
<evidence type="ECO:0000313" key="1">
    <source>
        <dbReference type="EMBL" id="KAK7468694.1"/>
    </source>
</evidence>
<sequence>MTSLTIVVHGVSPYLFRTITSKFNSANRNAFLQTLREENPLLDGIVDDSLVFLTSPSINREEDGAEIQLKRCMEFFIAELCSEKMNCKGQIFVNGEPKGMFSGWLPDQTLEQTRSRLLGFCEGSGVNCFVIPITSLHRKRPLDDRDVPISIKRAKWEHDDTPSEQVGFSVKYALSSEIGLRGIRLKLAEDHLQIPSNLPMYRLSKGGTPAIILTSQILVPVDFNHRYVDLVIVSFDKSKKTVLICPVQVSIVTSKTQHADSCKQFYKKDWRMWSTAVKPPRNWKIEWAFLWILDIKRSERTYTWRKRARSHPAYAEWVVNIASISSNVGNALKNIKV</sequence>
<accession>A0ABR1K264</accession>
<proteinExistence type="predicted"/>
<reference evidence="1 2" key="1">
    <citation type="submission" date="2024-01" db="EMBL/GenBank/DDBJ databases">
        <title>A draft genome for the cacao thread blight pathogen Marasmiellus scandens.</title>
        <authorList>
            <person name="Baruah I.K."/>
            <person name="Leung J."/>
            <person name="Bukari Y."/>
            <person name="Amoako-Attah I."/>
            <person name="Meinhardt L.W."/>
            <person name="Bailey B.A."/>
            <person name="Cohen S.P."/>
        </authorList>
    </citation>
    <scope>NUCLEOTIDE SEQUENCE [LARGE SCALE GENOMIC DNA]</scope>
    <source>
        <strain evidence="1 2">GH-19</strain>
    </source>
</reference>
<gene>
    <name evidence="1" type="ORF">VKT23_003197</name>
</gene>
<protein>
    <submittedName>
        <fullName evidence="1">Uncharacterized protein</fullName>
    </submittedName>
</protein>
<dbReference type="Proteomes" id="UP001498398">
    <property type="component" value="Unassembled WGS sequence"/>
</dbReference>
<evidence type="ECO:0000313" key="2">
    <source>
        <dbReference type="Proteomes" id="UP001498398"/>
    </source>
</evidence>
<dbReference type="EMBL" id="JBANRG010000003">
    <property type="protein sequence ID" value="KAK7468694.1"/>
    <property type="molecule type" value="Genomic_DNA"/>
</dbReference>
<organism evidence="1 2">
    <name type="scientific">Marasmiellus scandens</name>
    <dbReference type="NCBI Taxonomy" id="2682957"/>
    <lineage>
        <taxon>Eukaryota</taxon>
        <taxon>Fungi</taxon>
        <taxon>Dikarya</taxon>
        <taxon>Basidiomycota</taxon>
        <taxon>Agaricomycotina</taxon>
        <taxon>Agaricomycetes</taxon>
        <taxon>Agaricomycetidae</taxon>
        <taxon>Agaricales</taxon>
        <taxon>Marasmiineae</taxon>
        <taxon>Omphalotaceae</taxon>
        <taxon>Marasmiellus</taxon>
    </lineage>
</organism>